<reference evidence="1" key="1">
    <citation type="submission" date="2021-06" db="EMBL/GenBank/DDBJ databases">
        <authorList>
            <person name="Gannon L."/>
            <person name="Redgwell R T."/>
            <person name="Michniewski S."/>
            <person name="Harrison D C."/>
            <person name="Millard A."/>
        </authorList>
    </citation>
    <scope>NUCLEOTIDE SEQUENCE</scope>
</reference>
<name>A0A8D9C889_9VIRU</name>
<proteinExistence type="predicted"/>
<organism evidence="1">
    <name type="scientific">uncultured marine phage</name>
    <dbReference type="NCBI Taxonomy" id="707152"/>
    <lineage>
        <taxon>Viruses</taxon>
        <taxon>environmental samples</taxon>
    </lineage>
</organism>
<dbReference type="EMBL" id="OU342829">
    <property type="protein sequence ID" value="CAG7579718.1"/>
    <property type="molecule type" value="Genomic_DNA"/>
</dbReference>
<gene>
    <name evidence="1" type="ORF">SLAVMIC_00050</name>
</gene>
<accession>A0A8D9C889</accession>
<sequence length="109" mass="13475">MRNNNKEKDDKYNPNNKICNHPTYRIYGKERRKYKKKLSELKYFVSYFWRDHNEEKDMMSIYGGKVMDDQRAKELYDSKVKRKEELEKLLSQPYLPVFREERLSKLLDN</sequence>
<evidence type="ECO:0000313" key="1">
    <source>
        <dbReference type="EMBL" id="CAG7579718.1"/>
    </source>
</evidence>
<protein>
    <submittedName>
        <fullName evidence="1">Uncharacterized protein</fullName>
    </submittedName>
</protein>